<gene>
    <name evidence="1" type="ORF">HK097_010165</name>
</gene>
<dbReference type="AlphaFoldDB" id="A0AAD5SAC3"/>
<accession>A0AAD5SAC3</accession>
<reference evidence="1" key="1">
    <citation type="submission" date="2020-05" db="EMBL/GenBank/DDBJ databases">
        <title>Phylogenomic resolution of chytrid fungi.</title>
        <authorList>
            <person name="Stajich J.E."/>
            <person name="Amses K."/>
            <person name="Simmons R."/>
            <person name="Seto K."/>
            <person name="Myers J."/>
            <person name="Bonds A."/>
            <person name="Quandt C.A."/>
            <person name="Barry K."/>
            <person name="Liu P."/>
            <person name="Grigoriev I."/>
            <person name="Longcore J.E."/>
            <person name="James T.Y."/>
        </authorList>
    </citation>
    <scope>NUCLEOTIDE SEQUENCE</scope>
    <source>
        <strain evidence="1">JEL0318</strain>
    </source>
</reference>
<protein>
    <submittedName>
        <fullName evidence="1">Uncharacterized protein</fullName>
    </submittedName>
</protein>
<name>A0AAD5SAC3_9FUNG</name>
<dbReference type="Proteomes" id="UP001212841">
    <property type="component" value="Unassembled WGS sequence"/>
</dbReference>
<evidence type="ECO:0000313" key="2">
    <source>
        <dbReference type="Proteomes" id="UP001212841"/>
    </source>
</evidence>
<evidence type="ECO:0000313" key="1">
    <source>
        <dbReference type="EMBL" id="KAJ3048836.1"/>
    </source>
</evidence>
<proteinExistence type="predicted"/>
<organism evidence="1 2">
    <name type="scientific">Rhizophlyctis rosea</name>
    <dbReference type="NCBI Taxonomy" id="64517"/>
    <lineage>
        <taxon>Eukaryota</taxon>
        <taxon>Fungi</taxon>
        <taxon>Fungi incertae sedis</taxon>
        <taxon>Chytridiomycota</taxon>
        <taxon>Chytridiomycota incertae sedis</taxon>
        <taxon>Chytridiomycetes</taxon>
        <taxon>Rhizophlyctidales</taxon>
        <taxon>Rhizophlyctidaceae</taxon>
        <taxon>Rhizophlyctis</taxon>
    </lineage>
</organism>
<keyword evidence="2" id="KW-1185">Reference proteome</keyword>
<dbReference type="EMBL" id="JADGJD010000730">
    <property type="protein sequence ID" value="KAJ3048836.1"/>
    <property type="molecule type" value="Genomic_DNA"/>
</dbReference>
<comment type="caution">
    <text evidence="1">The sequence shown here is derived from an EMBL/GenBank/DDBJ whole genome shotgun (WGS) entry which is preliminary data.</text>
</comment>
<sequence length="154" mass="18318">MRFLTFKDLCDPFETARKKNEYNAAFAKLFAKYAQTHVGNLRVPPREHCLVLTSEYVFRAEHYKGQSFRWDGEQRRLFSLYQNVETCSNCPVNSSGQVVRVAKYDYALMTFTTEVSVVRQDKDVFLTKFDNDRVRFSRYDNKRKFYCMLQETPL</sequence>